<dbReference type="EMBL" id="FOIJ01000035">
    <property type="protein sequence ID" value="SEU39219.1"/>
    <property type="molecule type" value="Genomic_DNA"/>
</dbReference>
<proteinExistence type="predicted"/>
<reference evidence="2" key="1">
    <citation type="submission" date="2016-10" db="EMBL/GenBank/DDBJ databases">
        <authorList>
            <person name="Varghese N."/>
            <person name="Submissions S."/>
        </authorList>
    </citation>
    <scope>NUCLEOTIDE SEQUENCE [LARGE SCALE GENOMIC DNA]</scope>
    <source>
        <strain evidence="2">DSM 16858</strain>
    </source>
</reference>
<gene>
    <name evidence="1" type="ORF">SAMN05443639_13511</name>
</gene>
<dbReference type="Proteomes" id="UP000199181">
    <property type="component" value="Unassembled WGS sequence"/>
</dbReference>
<accession>A0A1I0LHE4</accession>
<keyword evidence="2" id="KW-1185">Reference proteome</keyword>
<feature type="non-terminal residue" evidence="1">
    <location>
        <position position="37"/>
    </location>
</feature>
<evidence type="ECO:0000313" key="2">
    <source>
        <dbReference type="Proteomes" id="UP000199181"/>
    </source>
</evidence>
<dbReference type="AlphaFoldDB" id="A0A1I0LHE4"/>
<name>A0A1I0LHE4_9BACT</name>
<dbReference type="GO" id="GO:0016874">
    <property type="term" value="F:ligase activity"/>
    <property type="evidence" value="ECO:0007669"/>
    <property type="project" value="UniProtKB-KW"/>
</dbReference>
<protein>
    <submittedName>
        <fullName evidence="1">Glutamate--cysteine ligase</fullName>
    </submittedName>
</protein>
<keyword evidence="1" id="KW-0436">Ligase</keyword>
<evidence type="ECO:0000313" key="1">
    <source>
        <dbReference type="EMBL" id="SEU39219.1"/>
    </source>
</evidence>
<organism evidence="1 2">
    <name type="scientific">Stigmatella erecta</name>
    <dbReference type="NCBI Taxonomy" id="83460"/>
    <lineage>
        <taxon>Bacteria</taxon>
        <taxon>Pseudomonadati</taxon>
        <taxon>Myxococcota</taxon>
        <taxon>Myxococcia</taxon>
        <taxon>Myxococcales</taxon>
        <taxon>Cystobacterineae</taxon>
        <taxon>Archangiaceae</taxon>
        <taxon>Stigmatella</taxon>
    </lineage>
</organism>
<sequence length="37" mass="4156">MNGQELHRLAGEMVAMARRGLQRLDPEDVPLLAPLEQ</sequence>